<proteinExistence type="predicted"/>
<dbReference type="PROSITE" id="PS51257">
    <property type="entry name" value="PROKAR_LIPOPROTEIN"/>
    <property type="match status" value="1"/>
</dbReference>
<evidence type="ECO:0000256" key="1">
    <source>
        <dbReference type="SAM" id="SignalP"/>
    </source>
</evidence>
<protein>
    <recommendedName>
        <fullName evidence="4">DUF4377 domain-containing protein</fullName>
    </recommendedName>
</protein>
<feature type="signal peptide" evidence="1">
    <location>
        <begin position="1"/>
        <end position="21"/>
    </location>
</feature>
<reference evidence="3" key="1">
    <citation type="journal article" date="2019" name="Int. J. Syst. Evol. Microbiol.">
        <title>The Global Catalogue of Microorganisms (GCM) 10K type strain sequencing project: providing services to taxonomists for standard genome sequencing and annotation.</title>
        <authorList>
            <consortium name="The Broad Institute Genomics Platform"/>
            <consortium name="The Broad Institute Genome Sequencing Center for Infectious Disease"/>
            <person name="Wu L."/>
            <person name="Ma J."/>
        </authorList>
    </citation>
    <scope>NUCLEOTIDE SEQUENCE [LARGE SCALE GENOMIC DNA]</scope>
    <source>
        <strain evidence="3">CGMCC 1.6375</strain>
    </source>
</reference>
<gene>
    <name evidence="2" type="ORF">GCM10010967_43300</name>
</gene>
<dbReference type="Proteomes" id="UP000632339">
    <property type="component" value="Unassembled WGS sequence"/>
</dbReference>
<evidence type="ECO:0000313" key="3">
    <source>
        <dbReference type="Proteomes" id="UP000632339"/>
    </source>
</evidence>
<evidence type="ECO:0000313" key="2">
    <source>
        <dbReference type="EMBL" id="GGN03795.1"/>
    </source>
</evidence>
<accession>A0ABQ2IBP2</accession>
<comment type="caution">
    <text evidence="2">The sequence shown here is derived from an EMBL/GenBank/DDBJ whole genome shotgun (WGS) entry which is preliminary data.</text>
</comment>
<evidence type="ECO:0008006" key="4">
    <source>
        <dbReference type="Google" id="ProtNLM"/>
    </source>
</evidence>
<dbReference type="EMBL" id="BMLI01000002">
    <property type="protein sequence ID" value="GGN03795.1"/>
    <property type="molecule type" value="Genomic_DNA"/>
</dbReference>
<name>A0ABQ2IBP2_9BACT</name>
<feature type="chain" id="PRO_5047045216" description="DUF4377 domain-containing protein" evidence="1">
    <location>
        <begin position="22"/>
        <end position="241"/>
    </location>
</feature>
<sequence length="241" mass="27067">MKHYTTLKLLALASVFVTAMAFSCQDHHIPDPVTNCNRVDGTPRALNCEFEFVKAEFYTVDRYPDNPPRYDTIVYATATPASPKVSIEEPRYAAWIVSSVSLLYYIDLPVRVTIRRIAPKPAGTTGYLLRKDFAAGGPSNVEYPTYGGSLPPDEDLTPVNINIPVGGTFTYNTGYIWYGAASDKPPYINYGIDGGNNYFLVQNIETSKLLRQAPYNYQFYRDMAEAKLLFHPYIIPSDDPF</sequence>
<organism evidence="2 3">
    <name type="scientific">Dyadobacter beijingensis</name>
    <dbReference type="NCBI Taxonomy" id="365489"/>
    <lineage>
        <taxon>Bacteria</taxon>
        <taxon>Pseudomonadati</taxon>
        <taxon>Bacteroidota</taxon>
        <taxon>Cytophagia</taxon>
        <taxon>Cytophagales</taxon>
        <taxon>Spirosomataceae</taxon>
        <taxon>Dyadobacter</taxon>
    </lineage>
</organism>
<dbReference type="RefSeq" id="WP_019940945.1">
    <property type="nucleotide sequence ID" value="NZ_BMLI01000002.1"/>
</dbReference>
<keyword evidence="3" id="KW-1185">Reference proteome</keyword>
<keyword evidence="1" id="KW-0732">Signal</keyword>